<dbReference type="GO" id="GO:0005840">
    <property type="term" value="C:ribosome"/>
    <property type="evidence" value="ECO:0007669"/>
    <property type="project" value="UniProtKB-KW"/>
</dbReference>
<dbReference type="PANTHER" id="PTHR31694:SF12">
    <property type="entry name" value="DESICCATION-LIKE PROTEIN"/>
    <property type="match status" value="1"/>
</dbReference>
<keyword evidence="1" id="KW-0648">Protein biosynthesis</keyword>
<dbReference type="AlphaFoldDB" id="A0A6A2WGX8"/>
<keyword evidence="1" id="KW-0251">Elongation factor</keyword>
<reference evidence="1" key="1">
    <citation type="submission" date="2019-09" db="EMBL/GenBank/DDBJ databases">
        <title>Draft genome information of white flower Hibiscus syriacus.</title>
        <authorList>
            <person name="Kim Y.-M."/>
        </authorList>
    </citation>
    <scope>NUCLEOTIDE SEQUENCE [LARGE SCALE GENOMIC DNA]</scope>
    <source>
        <strain evidence="1">YM2019G1</strain>
    </source>
</reference>
<dbReference type="EMBL" id="VEPZ02001744">
    <property type="protein sequence ID" value="KAE8658282.1"/>
    <property type="molecule type" value="Genomic_DNA"/>
</dbReference>
<dbReference type="PANTHER" id="PTHR31694">
    <property type="entry name" value="DESICCATION-LIKE PROTEIN"/>
    <property type="match status" value="1"/>
</dbReference>
<evidence type="ECO:0000313" key="1">
    <source>
        <dbReference type="EMBL" id="KAE8658282.1"/>
    </source>
</evidence>
<comment type="caution">
    <text evidence="1">The sequence shown here is derived from an EMBL/GenBank/DDBJ whole genome shotgun (WGS) entry which is preliminary data.</text>
</comment>
<accession>A0A6A2WGX8</accession>
<proteinExistence type="predicted"/>
<keyword evidence="2" id="KW-1185">Reference proteome</keyword>
<gene>
    <name evidence="1" type="ORF">F3Y22_tig00116971pilonHSYRG00020</name>
</gene>
<name>A0A6A2WGX8_HIBSY</name>
<dbReference type="InterPro" id="IPR052965">
    <property type="entry name" value="Pigment-catalase-like"/>
</dbReference>
<dbReference type="Pfam" id="PF13668">
    <property type="entry name" value="Ferritin_2"/>
    <property type="match status" value="1"/>
</dbReference>
<sequence>MATTCFMSSTAIVFISHSADFSDDYKNSSVPKTDLDLLEFPLNLEYLEAEFFLYGGLGHGLDKVGLHLAEGGPSPIGAQKANLDTLTDDIILQFAYQEVGHLKLVHFSQNRLLGVESGQVAVIRGLLYEPATENVSPYQFVVVEFAT</sequence>
<dbReference type="Proteomes" id="UP000436088">
    <property type="component" value="Unassembled WGS sequence"/>
</dbReference>
<protein>
    <submittedName>
        <fullName evidence="1">Translation elongation factor EF1B/ribosomal protein S6 family protein</fullName>
    </submittedName>
</protein>
<evidence type="ECO:0000313" key="2">
    <source>
        <dbReference type="Proteomes" id="UP000436088"/>
    </source>
</evidence>
<organism evidence="1 2">
    <name type="scientific">Hibiscus syriacus</name>
    <name type="common">Rose of Sharon</name>
    <dbReference type="NCBI Taxonomy" id="106335"/>
    <lineage>
        <taxon>Eukaryota</taxon>
        <taxon>Viridiplantae</taxon>
        <taxon>Streptophyta</taxon>
        <taxon>Embryophyta</taxon>
        <taxon>Tracheophyta</taxon>
        <taxon>Spermatophyta</taxon>
        <taxon>Magnoliopsida</taxon>
        <taxon>eudicotyledons</taxon>
        <taxon>Gunneridae</taxon>
        <taxon>Pentapetalae</taxon>
        <taxon>rosids</taxon>
        <taxon>malvids</taxon>
        <taxon>Malvales</taxon>
        <taxon>Malvaceae</taxon>
        <taxon>Malvoideae</taxon>
        <taxon>Hibiscus</taxon>
    </lineage>
</organism>
<dbReference type="GO" id="GO:0003746">
    <property type="term" value="F:translation elongation factor activity"/>
    <property type="evidence" value="ECO:0007669"/>
    <property type="project" value="UniProtKB-KW"/>
</dbReference>